<sequence length="599" mass="68803">MEFQTPFIRYIAFRGMAEDYSCDGQNYYSDLLDCDQDSYLFTEDEFNWNITHNPDILEFYVFNELVNYLEYKCNQNTLTLLSCFNQDIVVYYAIDYIKHHKIEYVSDEAVDFTIRYYWEYLENNWRDILEAKDNDFRFLPPHLTTLAVDYNDFTLSEDSQKDEANPLCSYIVNYLNNLKTITLSHSRVGFISCKDITGFQYLSKLVCTDCDINGWSQDFLTNFPIKTLELSKNKLGEKLRNDIDGELLGSAPALEELYLGQQSGGISYFSDFNFLSHHPDLTHLDLHGNELLSWNITISKNLKLNYLNLVNNSIHYIEEEFRNEFDNQSLNNNFFVDLTGNTVLCSSNKSHVNYIHWLLTSPAVKCDSQFYCYGLDITISDYYDPLTVHTSTNIPGQESEQLITISVSTAIATVSILFIIAVLYLNHHRMLLCFYQNNLGSLTAEDCRVFASHTNGFTVKLIELLSEIKCFNITITSSEMNTLPGEMSRLATAKLIAQSEKSVIFVTPDYMKDDVTKFEFELIKLKPVSELLMVTVGISSVSQLDHLPKLLTRLIVNKKHLEWPVGVCSTSAGSHNREGFIKTLVATLSNHSSEVSNWI</sequence>
<dbReference type="OrthoDB" id="1526598at2759"/>
<feature type="transmembrane region" description="Helical" evidence="6">
    <location>
        <begin position="402"/>
        <end position="425"/>
    </location>
</feature>
<evidence type="ECO:0000256" key="4">
    <source>
        <dbReference type="ARBA" id="ARBA00022989"/>
    </source>
</evidence>
<dbReference type="PANTHER" id="PTHR24365:SF541">
    <property type="entry name" value="PROTEIN TOLL-RELATED"/>
    <property type="match status" value="1"/>
</dbReference>
<evidence type="ECO:0000256" key="6">
    <source>
        <dbReference type="SAM" id="Phobius"/>
    </source>
</evidence>
<dbReference type="AlphaFoldDB" id="A0A7J7J609"/>
<dbReference type="SUPFAM" id="SSF52200">
    <property type="entry name" value="Toll/Interleukin receptor TIR domain"/>
    <property type="match status" value="1"/>
</dbReference>
<reference evidence="7" key="1">
    <citation type="submission" date="2020-06" db="EMBL/GenBank/DDBJ databases">
        <title>Draft genome of Bugula neritina, a colonial animal packing powerful symbionts and potential medicines.</title>
        <authorList>
            <person name="Rayko M."/>
        </authorList>
    </citation>
    <scope>NUCLEOTIDE SEQUENCE [LARGE SCALE GENOMIC DNA]</scope>
    <source>
        <strain evidence="7">Kwan_BN1</strain>
    </source>
</reference>
<dbReference type="Proteomes" id="UP000593567">
    <property type="component" value="Unassembled WGS sequence"/>
</dbReference>
<protein>
    <recommendedName>
        <fullName evidence="9">TIR domain-containing protein</fullName>
    </recommendedName>
</protein>
<dbReference type="InterPro" id="IPR035897">
    <property type="entry name" value="Toll_tir_struct_dom_sf"/>
</dbReference>
<keyword evidence="4 6" id="KW-1133">Transmembrane helix</keyword>
<evidence type="ECO:0008006" key="9">
    <source>
        <dbReference type="Google" id="ProtNLM"/>
    </source>
</evidence>
<evidence type="ECO:0000313" key="8">
    <source>
        <dbReference type="Proteomes" id="UP000593567"/>
    </source>
</evidence>
<dbReference type="Gene3D" id="3.80.10.10">
    <property type="entry name" value="Ribonuclease Inhibitor"/>
    <property type="match status" value="1"/>
</dbReference>
<name>A0A7J7J609_BUGNE</name>
<evidence type="ECO:0000313" key="7">
    <source>
        <dbReference type="EMBL" id="KAF6021327.1"/>
    </source>
</evidence>
<keyword evidence="3" id="KW-0732">Signal</keyword>
<evidence type="ECO:0000256" key="3">
    <source>
        <dbReference type="ARBA" id="ARBA00022729"/>
    </source>
</evidence>
<comment type="subcellular location">
    <subcellularLocation>
        <location evidence="1">Membrane</location>
        <topology evidence="1">Single-pass membrane protein</topology>
    </subcellularLocation>
</comment>
<dbReference type="GO" id="GO:0005886">
    <property type="term" value="C:plasma membrane"/>
    <property type="evidence" value="ECO:0007669"/>
    <property type="project" value="TreeGrafter"/>
</dbReference>
<keyword evidence="2 6" id="KW-0812">Transmembrane</keyword>
<dbReference type="SUPFAM" id="SSF52047">
    <property type="entry name" value="RNI-like"/>
    <property type="match status" value="1"/>
</dbReference>
<organism evidence="7 8">
    <name type="scientific">Bugula neritina</name>
    <name type="common">Brown bryozoan</name>
    <name type="synonym">Sertularia neritina</name>
    <dbReference type="NCBI Taxonomy" id="10212"/>
    <lineage>
        <taxon>Eukaryota</taxon>
        <taxon>Metazoa</taxon>
        <taxon>Spiralia</taxon>
        <taxon>Lophotrochozoa</taxon>
        <taxon>Bryozoa</taxon>
        <taxon>Gymnolaemata</taxon>
        <taxon>Cheilostomatida</taxon>
        <taxon>Flustrina</taxon>
        <taxon>Buguloidea</taxon>
        <taxon>Bugulidae</taxon>
        <taxon>Bugula</taxon>
    </lineage>
</organism>
<dbReference type="Gene3D" id="3.40.50.10140">
    <property type="entry name" value="Toll/interleukin-1 receptor homology (TIR) domain"/>
    <property type="match status" value="1"/>
</dbReference>
<keyword evidence="5 6" id="KW-0472">Membrane</keyword>
<dbReference type="EMBL" id="VXIV02003066">
    <property type="protein sequence ID" value="KAF6021327.1"/>
    <property type="molecule type" value="Genomic_DNA"/>
</dbReference>
<accession>A0A7J7J609</accession>
<keyword evidence="8" id="KW-1185">Reference proteome</keyword>
<gene>
    <name evidence="7" type="ORF">EB796_020373</name>
</gene>
<dbReference type="InterPro" id="IPR032675">
    <property type="entry name" value="LRR_dom_sf"/>
</dbReference>
<comment type="caution">
    <text evidence="7">The sequence shown here is derived from an EMBL/GenBank/DDBJ whole genome shotgun (WGS) entry which is preliminary data.</text>
</comment>
<dbReference type="GO" id="GO:0007165">
    <property type="term" value="P:signal transduction"/>
    <property type="evidence" value="ECO:0007669"/>
    <property type="project" value="TreeGrafter"/>
</dbReference>
<evidence type="ECO:0000256" key="1">
    <source>
        <dbReference type="ARBA" id="ARBA00004167"/>
    </source>
</evidence>
<proteinExistence type="predicted"/>
<evidence type="ECO:0000256" key="2">
    <source>
        <dbReference type="ARBA" id="ARBA00022692"/>
    </source>
</evidence>
<dbReference type="GO" id="GO:0038023">
    <property type="term" value="F:signaling receptor activity"/>
    <property type="evidence" value="ECO:0007669"/>
    <property type="project" value="TreeGrafter"/>
</dbReference>
<evidence type="ECO:0000256" key="5">
    <source>
        <dbReference type="ARBA" id="ARBA00023136"/>
    </source>
</evidence>
<dbReference type="PANTHER" id="PTHR24365">
    <property type="entry name" value="TOLL-LIKE RECEPTOR"/>
    <property type="match status" value="1"/>
</dbReference>